<feature type="region of interest" description="Disordered" evidence="1">
    <location>
        <begin position="579"/>
        <end position="650"/>
    </location>
</feature>
<feature type="compositionally biased region" description="Low complexity" evidence="1">
    <location>
        <begin position="95"/>
        <end position="120"/>
    </location>
</feature>
<feature type="region of interest" description="Disordered" evidence="1">
    <location>
        <begin position="57"/>
        <end position="133"/>
    </location>
</feature>
<feature type="compositionally biased region" description="Polar residues" evidence="1">
    <location>
        <begin position="316"/>
        <end position="341"/>
    </location>
</feature>
<feature type="compositionally biased region" description="Pro residues" evidence="1">
    <location>
        <begin position="170"/>
        <end position="180"/>
    </location>
</feature>
<dbReference type="STRING" id="1081109.A0A166NBW9"/>
<feature type="region of interest" description="Disordered" evidence="1">
    <location>
        <begin position="149"/>
        <end position="504"/>
    </location>
</feature>
<feature type="compositionally biased region" description="Low complexity" evidence="1">
    <location>
        <begin position="432"/>
        <end position="444"/>
    </location>
</feature>
<dbReference type="OrthoDB" id="5240840at2759"/>
<dbReference type="PRINTS" id="PR01217">
    <property type="entry name" value="PRICHEXTENSN"/>
</dbReference>
<evidence type="ECO:0000256" key="1">
    <source>
        <dbReference type="SAM" id="MobiDB-lite"/>
    </source>
</evidence>
<dbReference type="AlphaFoldDB" id="A0A166NBW9"/>
<feature type="compositionally biased region" description="Polar residues" evidence="1">
    <location>
        <begin position="640"/>
        <end position="650"/>
    </location>
</feature>
<keyword evidence="2" id="KW-1133">Transmembrane helix</keyword>
<organism evidence="3 4">
    <name type="scientific">Moelleriella libera RCEF 2490</name>
    <dbReference type="NCBI Taxonomy" id="1081109"/>
    <lineage>
        <taxon>Eukaryota</taxon>
        <taxon>Fungi</taxon>
        <taxon>Dikarya</taxon>
        <taxon>Ascomycota</taxon>
        <taxon>Pezizomycotina</taxon>
        <taxon>Sordariomycetes</taxon>
        <taxon>Hypocreomycetidae</taxon>
        <taxon>Hypocreales</taxon>
        <taxon>Clavicipitaceae</taxon>
        <taxon>Moelleriella</taxon>
    </lineage>
</organism>
<keyword evidence="2" id="KW-0812">Transmembrane</keyword>
<feature type="compositionally biased region" description="Low complexity" evidence="1">
    <location>
        <begin position="64"/>
        <end position="75"/>
    </location>
</feature>
<feature type="compositionally biased region" description="Polar residues" evidence="1">
    <location>
        <begin position="445"/>
        <end position="455"/>
    </location>
</feature>
<feature type="compositionally biased region" description="Pro residues" evidence="1">
    <location>
        <begin position="237"/>
        <end position="298"/>
    </location>
</feature>
<reference evidence="3 4" key="1">
    <citation type="journal article" date="2016" name="Genome Biol. Evol.">
        <title>Divergent and convergent evolution of fungal pathogenicity.</title>
        <authorList>
            <person name="Shang Y."/>
            <person name="Xiao G."/>
            <person name="Zheng P."/>
            <person name="Cen K."/>
            <person name="Zhan S."/>
            <person name="Wang C."/>
        </authorList>
    </citation>
    <scope>NUCLEOTIDE SEQUENCE [LARGE SCALE GENOMIC DNA]</scope>
    <source>
        <strain evidence="3 4">RCEF 2490</strain>
    </source>
</reference>
<keyword evidence="4" id="KW-1185">Reference proteome</keyword>
<evidence type="ECO:0000313" key="3">
    <source>
        <dbReference type="EMBL" id="KZZ88990.1"/>
    </source>
</evidence>
<feature type="compositionally biased region" description="Polar residues" evidence="1">
    <location>
        <begin position="540"/>
        <end position="559"/>
    </location>
</feature>
<feature type="compositionally biased region" description="Pro residues" evidence="1">
    <location>
        <begin position="381"/>
        <end position="395"/>
    </location>
</feature>
<feature type="compositionally biased region" description="Pro residues" evidence="1">
    <location>
        <begin position="216"/>
        <end position="226"/>
    </location>
</feature>
<accession>A0A166NBW9</accession>
<evidence type="ECO:0000256" key="2">
    <source>
        <dbReference type="SAM" id="Phobius"/>
    </source>
</evidence>
<feature type="region of interest" description="Disordered" evidence="1">
    <location>
        <begin position="790"/>
        <end position="841"/>
    </location>
</feature>
<protein>
    <submittedName>
        <fullName evidence="3">Uncharacterized protein</fullName>
    </submittedName>
</protein>
<dbReference type="EMBL" id="AZGY01000027">
    <property type="protein sequence ID" value="KZZ88990.1"/>
    <property type="molecule type" value="Genomic_DNA"/>
</dbReference>
<feature type="transmembrane region" description="Helical" evidence="2">
    <location>
        <begin position="508"/>
        <end position="530"/>
    </location>
</feature>
<proteinExistence type="predicted"/>
<dbReference type="Proteomes" id="UP000078544">
    <property type="component" value="Unassembled WGS sequence"/>
</dbReference>
<comment type="caution">
    <text evidence="3">The sequence shown here is derived from an EMBL/GenBank/DDBJ whole genome shotgun (WGS) entry which is preliminary data.</text>
</comment>
<dbReference type="CDD" id="cd12087">
    <property type="entry name" value="TM_EGFR-like"/>
    <property type="match status" value="1"/>
</dbReference>
<name>A0A166NBW9_9HYPO</name>
<keyword evidence="2" id="KW-0472">Membrane</keyword>
<evidence type="ECO:0000313" key="4">
    <source>
        <dbReference type="Proteomes" id="UP000078544"/>
    </source>
</evidence>
<sequence>MSQLPEGAYITTVDGKQCTAIPRRPVAGASYNISVPCQPSLPLAKLEEKSTKFNRATVPHAMAASSTPAVSPSSKVKAEEVTPRSSAVNSDHSFKAVATSTSSSSQPKPSASANPTIALAAPPPPPAEKTVVVATTTVTPLPTVATATSVLSSIQPSHSNNNQTSVANPQQPPPQPPPPAANTQSSPQKPPKLEGQPPTKDGSQLPPKDGSQLPPKFQPLPSPPAKNEPSSPSRSEPSPPPKNDPSPPPKNEPSPPPKNEPSSPPKNEPSPPPKNESSPPPKNEPQPPQKTESQPPPKVKQTEAPKDPNPPLINPSKGQQNAAHTSTIKATADSVQETQGPRVSVEDVGPPPSSSSSSSSSSKQSDASPTAQSPSQNPSQNPSPSPSQSPSPNPPNARESPSSAAPKPSPADPKASDPKASSPGVAEPVVQTTLATSATPAASSQDAGKQPTPTGQLPKGAANGPFLGDSPSDSKPIGDIPGSAGPSKPAITAPEASSDGKSPPSTGAIVGITIGSLAGLVMIAFMIWFMKRRSKRRDSSLASPTRNNEYGSMPGNPNATTLLGGRFGQWLPARGRRDTVDNVDARPGFSNNRGATPDMEERAAVPVYGSSTSRDGPSRQPPNQMAYGNWSHGPARNDEIANTTDPFSDSNAIRLPAPMPSLPLAAMVFDDPMQNQAFQMNEDMPSTFPARGRSSSAGVRASQDAAPNAGMSRPHSVHRDSMRSVDSFADKRKKFRSDPFDLEIESRLISSGSMPGLPGQPMASAAYGARPLSNSSSRYTSGVTVSDWGSIEASNRPDPNTAAANPFLSWDNPAGASPPKASMANRGRPVGKSGVVFGQAM</sequence>
<feature type="region of interest" description="Disordered" evidence="1">
    <location>
        <begin position="688"/>
        <end position="730"/>
    </location>
</feature>
<feature type="compositionally biased region" description="Polar residues" evidence="1">
    <location>
        <begin position="149"/>
        <end position="168"/>
    </location>
</feature>
<feature type="compositionally biased region" description="Low complexity" evidence="1">
    <location>
        <begin position="690"/>
        <end position="702"/>
    </location>
</feature>
<feature type="region of interest" description="Disordered" evidence="1">
    <location>
        <begin position="535"/>
        <end position="559"/>
    </location>
</feature>
<gene>
    <name evidence="3" type="ORF">AAL_07933</name>
</gene>